<gene>
    <name evidence="4" type="ORF">KUTeg_010750</name>
</gene>
<keyword evidence="1 2" id="KW-1015">Disulfide bond</keyword>
<keyword evidence="5" id="KW-1185">Reference proteome</keyword>
<dbReference type="SMART" id="SM00202">
    <property type="entry name" value="SR"/>
    <property type="match status" value="1"/>
</dbReference>
<dbReference type="PANTHER" id="PTHR48071:SF27">
    <property type="entry name" value="SCAVENGER RECEPTOR CYSTEINE-RICH TYPE 1 PROTEIN M130-LIKE"/>
    <property type="match status" value="1"/>
</dbReference>
<evidence type="ECO:0000259" key="3">
    <source>
        <dbReference type="PROSITE" id="PS50287"/>
    </source>
</evidence>
<feature type="domain" description="SRCR" evidence="3">
    <location>
        <begin position="42"/>
        <end position="143"/>
    </location>
</feature>
<dbReference type="Pfam" id="PF00530">
    <property type="entry name" value="SRCR"/>
    <property type="match status" value="1"/>
</dbReference>
<dbReference type="Gene3D" id="3.10.250.10">
    <property type="entry name" value="SRCR-like domain"/>
    <property type="match status" value="2"/>
</dbReference>
<dbReference type="InterPro" id="IPR036772">
    <property type="entry name" value="SRCR-like_dom_sf"/>
</dbReference>
<sequence>MDDLDCHNQYTLRYCSFNGWGNNNCGHGEDVGVVCRTSFSAIRLVGGNNFYEGRVEIYHSGHWGTICDDSFGFNEADVVCKMLGFKGFSQLYKAPSQYGSSHDKIWLDDVRCNGYEPDIANCRSGGWGVNNCGHEEDIWIGCGVPYIDENQTTTQQKVCKAKYILITTKEMDIQLTDMAMAIRVMGMAIRLEV</sequence>
<accession>A0ABQ9F581</accession>
<comment type="caution">
    <text evidence="2">Lacks conserved residue(s) required for the propagation of feature annotation.</text>
</comment>
<evidence type="ECO:0000256" key="1">
    <source>
        <dbReference type="ARBA" id="ARBA00023157"/>
    </source>
</evidence>
<dbReference type="PROSITE" id="PS00420">
    <property type="entry name" value="SRCR_1"/>
    <property type="match status" value="1"/>
</dbReference>
<dbReference type="EMBL" id="JARBDR010000496">
    <property type="protein sequence ID" value="KAJ8311395.1"/>
    <property type="molecule type" value="Genomic_DNA"/>
</dbReference>
<evidence type="ECO:0000313" key="5">
    <source>
        <dbReference type="Proteomes" id="UP001217089"/>
    </source>
</evidence>
<reference evidence="4 5" key="1">
    <citation type="submission" date="2022-12" db="EMBL/GenBank/DDBJ databases">
        <title>Chromosome-level genome of Tegillarca granosa.</title>
        <authorList>
            <person name="Kim J."/>
        </authorList>
    </citation>
    <scope>NUCLEOTIDE SEQUENCE [LARGE SCALE GENOMIC DNA]</scope>
    <source>
        <strain evidence="4">Teg-2019</strain>
        <tissue evidence="4">Adductor muscle</tissue>
    </source>
</reference>
<feature type="disulfide bond" evidence="2">
    <location>
        <begin position="112"/>
        <end position="122"/>
    </location>
</feature>
<dbReference type="PRINTS" id="PR00258">
    <property type="entry name" value="SPERACTRCPTR"/>
</dbReference>
<dbReference type="PANTHER" id="PTHR48071">
    <property type="entry name" value="SRCR DOMAIN-CONTAINING PROTEIN"/>
    <property type="match status" value="1"/>
</dbReference>
<dbReference type="PROSITE" id="PS50287">
    <property type="entry name" value="SRCR_2"/>
    <property type="match status" value="2"/>
</dbReference>
<dbReference type="InterPro" id="IPR001190">
    <property type="entry name" value="SRCR"/>
</dbReference>
<name>A0ABQ9F581_TEGGR</name>
<evidence type="ECO:0000256" key="2">
    <source>
        <dbReference type="PROSITE-ProRule" id="PRU00196"/>
    </source>
</evidence>
<proteinExistence type="predicted"/>
<dbReference type="Proteomes" id="UP001217089">
    <property type="component" value="Unassembled WGS sequence"/>
</dbReference>
<evidence type="ECO:0000313" key="4">
    <source>
        <dbReference type="EMBL" id="KAJ8311395.1"/>
    </source>
</evidence>
<comment type="caution">
    <text evidence="4">The sequence shown here is derived from an EMBL/GenBank/DDBJ whole genome shotgun (WGS) entry which is preliminary data.</text>
</comment>
<dbReference type="SUPFAM" id="SSF56487">
    <property type="entry name" value="SRCR-like"/>
    <property type="match status" value="2"/>
</dbReference>
<protein>
    <recommendedName>
        <fullName evidence="3">SRCR domain-containing protein</fullName>
    </recommendedName>
</protein>
<organism evidence="4 5">
    <name type="scientific">Tegillarca granosa</name>
    <name type="common">Malaysian cockle</name>
    <name type="synonym">Anadara granosa</name>
    <dbReference type="NCBI Taxonomy" id="220873"/>
    <lineage>
        <taxon>Eukaryota</taxon>
        <taxon>Metazoa</taxon>
        <taxon>Spiralia</taxon>
        <taxon>Lophotrochozoa</taxon>
        <taxon>Mollusca</taxon>
        <taxon>Bivalvia</taxon>
        <taxon>Autobranchia</taxon>
        <taxon>Pteriomorphia</taxon>
        <taxon>Arcoida</taxon>
        <taxon>Arcoidea</taxon>
        <taxon>Arcidae</taxon>
        <taxon>Tegillarca</taxon>
    </lineage>
</organism>
<feature type="domain" description="SRCR" evidence="3">
    <location>
        <begin position="1"/>
        <end position="36"/>
    </location>
</feature>